<protein>
    <submittedName>
        <fullName evidence="1">Arginine N-succinyltransferase</fullName>
        <ecNumber evidence="1">2.3.1.109</ecNumber>
    </submittedName>
</protein>
<name>A0A2S2E2X5_9ALTE</name>
<dbReference type="Pfam" id="PF19420">
    <property type="entry name" value="DDAH_eukar"/>
    <property type="match status" value="1"/>
</dbReference>
<dbReference type="GO" id="GO:0008791">
    <property type="term" value="F:arginine N-succinyltransferase activity"/>
    <property type="evidence" value="ECO:0007669"/>
    <property type="project" value="UniProtKB-EC"/>
</dbReference>
<accession>A0A2S2E2X5</accession>
<sequence>MPYTQPQVARTLVMVPPLHFAYNNQTGKDNAFQQRLTLSQEEVRGQAMAEFSNMVDTLRGHHIDVVEMAVPADRPKTPDAVFPNNWFTTGADGELSLFPMATENRRQEVYPDWLQQSLLRHGFTISETRDIRDQAAPGVYLEGTGALVFDHIHKQAYAAISQRCHRQLGERYVTELGYQFQAFETQTQSGKPVYHTNVMMSIGERFAVVCPDVIEAGRRDEVIASLAEQRELILLSENQINQMCGNVLEVENEDGKRYLLMSQTAYYGFTERQRQTLSQYATILPIAVPTIEQVGGGSVRCMVAEVFLPKKQAVTAKAS</sequence>
<evidence type="ECO:0000313" key="1">
    <source>
        <dbReference type="EMBL" id="AWL12016.1"/>
    </source>
</evidence>
<dbReference type="AlphaFoldDB" id="A0A2S2E2X5"/>
<dbReference type="Gene3D" id="3.75.10.10">
    <property type="entry name" value="L-arginine/glycine Amidinotransferase, Chain A"/>
    <property type="match status" value="1"/>
</dbReference>
<keyword evidence="2" id="KW-1185">Reference proteome</keyword>
<reference evidence="1 2" key="1">
    <citation type="submission" date="2018-05" db="EMBL/GenBank/DDBJ databases">
        <title>Salinimonas sp. HMF8227 Genome sequencing and assembly.</title>
        <authorList>
            <person name="Kang H."/>
            <person name="Kang J."/>
            <person name="Cha I."/>
            <person name="Kim H."/>
            <person name="Joh K."/>
        </authorList>
    </citation>
    <scope>NUCLEOTIDE SEQUENCE [LARGE SCALE GENOMIC DNA]</scope>
    <source>
        <strain evidence="1 2">HMF8227</strain>
    </source>
</reference>
<dbReference type="SUPFAM" id="SSF55909">
    <property type="entry name" value="Pentein"/>
    <property type="match status" value="1"/>
</dbReference>
<keyword evidence="1" id="KW-0808">Transferase</keyword>
<dbReference type="KEGG" id="salh:HMF8227_01542"/>
<keyword evidence="1" id="KW-0012">Acyltransferase</keyword>
<evidence type="ECO:0000313" key="2">
    <source>
        <dbReference type="Proteomes" id="UP000245728"/>
    </source>
</evidence>
<dbReference type="EC" id="2.3.1.109" evidence="1"/>
<dbReference type="PIRSF" id="PIRSF028188">
    <property type="entry name" value="Amdntrnsf_FN0238"/>
    <property type="match status" value="1"/>
</dbReference>
<gene>
    <name evidence="1" type="primary">astA</name>
    <name evidence="1" type="ORF">HMF8227_01542</name>
</gene>
<dbReference type="PANTHER" id="PTHR43224:SF1">
    <property type="entry name" value="AMIDINOTRANSFERASE"/>
    <property type="match status" value="1"/>
</dbReference>
<organism evidence="1 2">
    <name type="scientific">Saliniradius amylolyticus</name>
    <dbReference type="NCBI Taxonomy" id="2183582"/>
    <lineage>
        <taxon>Bacteria</taxon>
        <taxon>Pseudomonadati</taxon>
        <taxon>Pseudomonadota</taxon>
        <taxon>Gammaproteobacteria</taxon>
        <taxon>Alteromonadales</taxon>
        <taxon>Alteromonadaceae</taxon>
        <taxon>Saliniradius</taxon>
    </lineage>
</organism>
<proteinExistence type="predicted"/>
<dbReference type="PANTHER" id="PTHR43224">
    <property type="entry name" value="AMIDINOTRANSFERASE"/>
    <property type="match status" value="1"/>
</dbReference>
<dbReference type="InterPro" id="IPR014541">
    <property type="entry name" value="Amdntrnsf_FN0238"/>
</dbReference>
<dbReference type="Proteomes" id="UP000245728">
    <property type="component" value="Chromosome"/>
</dbReference>
<dbReference type="EMBL" id="CP029347">
    <property type="protein sequence ID" value="AWL12016.1"/>
    <property type="molecule type" value="Genomic_DNA"/>
</dbReference>